<protein>
    <recommendedName>
        <fullName evidence="3">NAD(P)-binding domain-containing protein</fullName>
    </recommendedName>
</protein>
<name>A0ABF7R4N6_LIMF3</name>
<organism evidence="1 2">
    <name type="scientific">Limosilactobacillus fermentum (strain NBRC 3956 / LMG 18251)</name>
    <name type="common">Lactobacillus fermentum</name>
    <dbReference type="NCBI Taxonomy" id="334390"/>
    <lineage>
        <taxon>Bacteria</taxon>
        <taxon>Bacillati</taxon>
        <taxon>Bacillota</taxon>
        <taxon>Bacilli</taxon>
        <taxon>Lactobacillales</taxon>
        <taxon>Lactobacillaceae</taxon>
        <taxon>Limosilactobacillus</taxon>
    </lineage>
</organism>
<evidence type="ECO:0000313" key="2">
    <source>
        <dbReference type="Proteomes" id="UP000001697"/>
    </source>
</evidence>
<gene>
    <name evidence="1" type="ordered locus">LAF_1755</name>
</gene>
<keyword evidence="2" id="KW-1185">Reference proteome</keyword>
<evidence type="ECO:0008006" key="3">
    <source>
        <dbReference type="Google" id="ProtNLM"/>
    </source>
</evidence>
<dbReference type="EMBL" id="AP008937">
    <property type="protein sequence ID" value="BAG28091.1"/>
    <property type="molecule type" value="Genomic_DNA"/>
</dbReference>
<proteinExistence type="predicted"/>
<sequence>MLIRRSGKVSTNYYNIDNQFQTESWSRPRYRPVCGTIKGKMVIKMQVRIIGGEKLVAPVAQALTEQGAAVTTTADFSGTLAPETTLVWLPNPLDPVGDLVADLVVLVDRSPAPKRIVMHGVPGTADDASPEQVGAWFQTAGTSLVMEHLYAVKMIDELEHPYVIVRTPPVTGRGGNVKGEGEPIQQATVGQEETVALITTAVTTEQYVNQSVGLG</sequence>
<accession>A0ABF7R4N6</accession>
<dbReference type="AlphaFoldDB" id="A0ABF7R4N6"/>
<evidence type="ECO:0000313" key="1">
    <source>
        <dbReference type="EMBL" id="BAG28091.1"/>
    </source>
</evidence>
<reference evidence="1 2" key="1">
    <citation type="journal article" date="2008" name="DNA Res.">
        <title>Comparative genome analysis of Lactobacillus reuteri and Lactobacillus fermentum reveal a genomic island for reuterin and cobalamin production.</title>
        <authorList>
            <person name="Morita H."/>
            <person name="Toh H."/>
            <person name="Fukuda S."/>
            <person name="Horikawa H."/>
            <person name="Oshima K."/>
            <person name="Suzuki T."/>
            <person name="Murakami M."/>
            <person name="Hisamatsu S."/>
            <person name="Kato Y."/>
            <person name="Takizawa T."/>
            <person name="Fukuoka H."/>
            <person name="Yoshimura T."/>
            <person name="Itoh K."/>
            <person name="O'Sullivan D.J."/>
            <person name="McKay L.L."/>
            <person name="Ohno H."/>
            <person name="Kikuchi J."/>
            <person name="Masaoka T."/>
            <person name="Hattori M."/>
        </authorList>
    </citation>
    <scope>NUCLEOTIDE SEQUENCE [LARGE SCALE GENOMIC DNA]</scope>
    <source>
        <strain evidence="2">NBRC 3956 / LMG 18251</strain>
    </source>
</reference>
<dbReference type="KEGG" id="lfe:LAF_1755"/>
<dbReference type="Proteomes" id="UP000001697">
    <property type="component" value="Chromosome"/>
</dbReference>